<gene>
    <name evidence="1" type="ORF">KIS1582_2236</name>
</gene>
<dbReference type="EMBL" id="VDEM01000021">
    <property type="protein sequence ID" value="KAF0823991.1"/>
    <property type="molecule type" value="Genomic_DNA"/>
</dbReference>
<proteinExistence type="predicted"/>
<organism evidence="1 2">
    <name type="scientific">Cytobacillus firmus</name>
    <name type="common">Bacillus firmus</name>
    <dbReference type="NCBI Taxonomy" id="1399"/>
    <lineage>
        <taxon>Bacteria</taxon>
        <taxon>Bacillati</taxon>
        <taxon>Bacillota</taxon>
        <taxon>Bacilli</taxon>
        <taxon>Bacillales</taxon>
        <taxon>Bacillaceae</taxon>
        <taxon>Cytobacillus</taxon>
    </lineage>
</organism>
<comment type="caution">
    <text evidence="1">The sequence shown here is derived from an EMBL/GenBank/DDBJ whole genome shotgun (WGS) entry which is preliminary data.</text>
</comment>
<evidence type="ECO:0000313" key="2">
    <source>
        <dbReference type="Proteomes" id="UP000465778"/>
    </source>
</evidence>
<evidence type="ECO:0000313" key="1">
    <source>
        <dbReference type="EMBL" id="KAF0823991.1"/>
    </source>
</evidence>
<protein>
    <submittedName>
        <fullName evidence="1">Uncharacterized protein</fullName>
    </submittedName>
</protein>
<dbReference type="AlphaFoldDB" id="A0A800MX32"/>
<sequence length="43" mass="5055">MQLHSLFVVGVNLHLPLYYKRNNNHFTNNKLPFSLTISIITKK</sequence>
<name>A0A800MX32_CYTFI</name>
<reference evidence="1 2" key="1">
    <citation type="journal article" date="2020" name="G3 (Bethesda)">
        <title>Whole Genome Sequencing and Comparative Genomics of Two Nematicidal Bacillus Strains Reveals a Wide Range of Possible Virulence Factors.</title>
        <authorList>
            <person name="Susic N."/>
            <person name="Janezic S."/>
            <person name="Rupnik M."/>
            <person name="Geric Stare B."/>
        </authorList>
    </citation>
    <scope>NUCLEOTIDE SEQUENCE [LARGE SCALE GENOMIC DNA]</scope>
    <source>
        <strain evidence="1 2">I-1582</strain>
    </source>
</reference>
<dbReference type="Proteomes" id="UP000465778">
    <property type="component" value="Unassembled WGS sequence"/>
</dbReference>
<accession>A0A800MX32</accession>